<evidence type="ECO:0000259" key="7">
    <source>
        <dbReference type="Pfam" id="PF00248"/>
    </source>
</evidence>
<dbReference type="AlphaFoldDB" id="A0A9P8QBF4"/>
<evidence type="ECO:0000256" key="5">
    <source>
        <dbReference type="PIRSR" id="PIRSR000097-2"/>
    </source>
</evidence>
<evidence type="ECO:0000256" key="4">
    <source>
        <dbReference type="PIRSR" id="PIRSR000097-1"/>
    </source>
</evidence>
<dbReference type="PIRSF" id="PIRSF000097">
    <property type="entry name" value="AKR"/>
    <property type="match status" value="1"/>
</dbReference>
<dbReference type="PROSITE" id="PS00062">
    <property type="entry name" value="ALDOKETO_REDUCTASE_2"/>
    <property type="match status" value="1"/>
</dbReference>
<dbReference type="InterPro" id="IPR020471">
    <property type="entry name" value="AKR"/>
</dbReference>
<dbReference type="GO" id="GO:0016616">
    <property type="term" value="F:oxidoreductase activity, acting on the CH-OH group of donors, NAD or NADP as acceptor"/>
    <property type="evidence" value="ECO:0007669"/>
    <property type="project" value="UniProtKB-ARBA"/>
</dbReference>
<name>A0A9P8QBF4_WICPI</name>
<comment type="similarity">
    <text evidence="1">Belongs to the aldo/keto reductase family.</text>
</comment>
<evidence type="ECO:0000256" key="6">
    <source>
        <dbReference type="PIRSR" id="PIRSR000097-3"/>
    </source>
</evidence>
<gene>
    <name evidence="8" type="ORF">WICPIJ_001062</name>
</gene>
<dbReference type="OrthoDB" id="416253at2759"/>
<dbReference type="InterPro" id="IPR018170">
    <property type="entry name" value="Aldo/ket_reductase_CS"/>
</dbReference>
<feature type="domain" description="NADP-dependent oxidoreductase" evidence="7">
    <location>
        <begin position="21"/>
        <end position="282"/>
    </location>
</feature>
<proteinExistence type="inferred from homology"/>
<dbReference type="InterPro" id="IPR023210">
    <property type="entry name" value="NADP_OxRdtase_dom"/>
</dbReference>
<sequence>MPLQYFKLQNGNKIPAISIFGTGTQWFKTDESQFNSELTNQISKVLEIPGVVHLDAAEIYRTYPELGAALKNSTKPRDEIWITDKFSRIHDDPIQALDYSLSKLGVEYVDLYLLHSPFTPKPNADGSHTYDLVKTWKQLEELVRAGKTRNIGVSNFGVEDLEKILEIAEIRPQVNQIEYNAFLQNQTPGIYDFAQKHQILLEAYSPLSPLSVEDKSGEFFQYVQSLASKYSTDSGIILLRWVYQRGVLPVTTSSKFERVQQSNDKIWEIELTEEEVNKISKLGEEHETVRKYWKPFYDQYN</sequence>
<feature type="binding site" evidence="5">
    <location>
        <position position="115"/>
    </location>
    <ligand>
        <name>substrate</name>
    </ligand>
</feature>
<dbReference type="Pfam" id="PF00248">
    <property type="entry name" value="Aldo_ket_red"/>
    <property type="match status" value="1"/>
</dbReference>
<feature type="site" description="Lowers pKa of active site Tyr" evidence="6">
    <location>
        <position position="85"/>
    </location>
</feature>
<evidence type="ECO:0000256" key="2">
    <source>
        <dbReference type="ARBA" id="ARBA00022857"/>
    </source>
</evidence>
<feature type="active site" description="Proton donor" evidence="4">
    <location>
        <position position="60"/>
    </location>
</feature>
<evidence type="ECO:0000256" key="3">
    <source>
        <dbReference type="ARBA" id="ARBA00023002"/>
    </source>
</evidence>
<dbReference type="Proteomes" id="UP000774326">
    <property type="component" value="Unassembled WGS sequence"/>
</dbReference>
<dbReference type="GO" id="GO:0016652">
    <property type="term" value="F:oxidoreductase activity, acting on NAD(P)H as acceptor"/>
    <property type="evidence" value="ECO:0007669"/>
    <property type="project" value="InterPro"/>
</dbReference>
<evidence type="ECO:0000256" key="1">
    <source>
        <dbReference type="ARBA" id="ARBA00007905"/>
    </source>
</evidence>
<keyword evidence="9" id="KW-1185">Reference proteome</keyword>
<dbReference type="FunFam" id="3.20.20.100:FF:000002">
    <property type="entry name" value="2,5-diketo-D-gluconic acid reductase A"/>
    <property type="match status" value="1"/>
</dbReference>
<organism evidence="8 9">
    <name type="scientific">Wickerhamomyces pijperi</name>
    <name type="common">Yeast</name>
    <name type="synonym">Pichia pijperi</name>
    <dbReference type="NCBI Taxonomy" id="599730"/>
    <lineage>
        <taxon>Eukaryota</taxon>
        <taxon>Fungi</taxon>
        <taxon>Dikarya</taxon>
        <taxon>Ascomycota</taxon>
        <taxon>Saccharomycotina</taxon>
        <taxon>Saccharomycetes</taxon>
        <taxon>Phaffomycetales</taxon>
        <taxon>Wickerhamomycetaceae</taxon>
        <taxon>Wickerhamomyces</taxon>
    </lineage>
</organism>
<protein>
    <recommendedName>
        <fullName evidence="7">NADP-dependent oxidoreductase domain-containing protein</fullName>
    </recommendedName>
</protein>
<dbReference type="PANTHER" id="PTHR43827:SF3">
    <property type="entry name" value="NADP-DEPENDENT OXIDOREDUCTASE DOMAIN-CONTAINING PROTEIN"/>
    <property type="match status" value="1"/>
</dbReference>
<reference evidence="8" key="2">
    <citation type="submission" date="2021-01" db="EMBL/GenBank/DDBJ databases">
        <authorList>
            <person name="Schikora-Tamarit M.A."/>
        </authorList>
    </citation>
    <scope>NUCLEOTIDE SEQUENCE</scope>
    <source>
        <strain evidence="8">CBS2887</strain>
    </source>
</reference>
<dbReference type="Gene3D" id="3.20.20.100">
    <property type="entry name" value="NADP-dependent oxidoreductase domain"/>
    <property type="match status" value="1"/>
</dbReference>
<dbReference type="CDD" id="cd19120">
    <property type="entry name" value="AKR_AKR3C2-3"/>
    <property type="match status" value="1"/>
</dbReference>
<dbReference type="EMBL" id="JAEUBG010000592">
    <property type="protein sequence ID" value="KAH3687947.1"/>
    <property type="molecule type" value="Genomic_DNA"/>
</dbReference>
<evidence type="ECO:0000313" key="8">
    <source>
        <dbReference type="EMBL" id="KAH3687947.1"/>
    </source>
</evidence>
<dbReference type="PANTHER" id="PTHR43827">
    <property type="entry name" value="2,5-DIKETO-D-GLUCONIC ACID REDUCTASE"/>
    <property type="match status" value="1"/>
</dbReference>
<reference evidence="8" key="1">
    <citation type="journal article" date="2021" name="Open Biol.">
        <title>Shared evolutionary footprints suggest mitochondrial oxidative damage underlies multiple complex I losses in fungi.</title>
        <authorList>
            <person name="Schikora-Tamarit M.A."/>
            <person name="Marcet-Houben M."/>
            <person name="Nosek J."/>
            <person name="Gabaldon T."/>
        </authorList>
    </citation>
    <scope>NUCLEOTIDE SEQUENCE</scope>
    <source>
        <strain evidence="8">CBS2887</strain>
    </source>
</reference>
<dbReference type="SUPFAM" id="SSF51430">
    <property type="entry name" value="NAD(P)-linked oxidoreductase"/>
    <property type="match status" value="1"/>
</dbReference>
<dbReference type="PRINTS" id="PR00069">
    <property type="entry name" value="ALDKETRDTASE"/>
</dbReference>
<accession>A0A9P8QBF4</accession>
<dbReference type="InterPro" id="IPR044494">
    <property type="entry name" value="AKR3C2/3"/>
</dbReference>
<keyword evidence="3" id="KW-0560">Oxidoreductase</keyword>
<comment type="caution">
    <text evidence="8">The sequence shown here is derived from an EMBL/GenBank/DDBJ whole genome shotgun (WGS) entry which is preliminary data.</text>
</comment>
<dbReference type="InterPro" id="IPR036812">
    <property type="entry name" value="NAD(P)_OxRdtase_dom_sf"/>
</dbReference>
<keyword evidence="2" id="KW-0521">NADP</keyword>
<evidence type="ECO:0000313" key="9">
    <source>
        <dbReference type="Proteomes" id="UP000774326"/>
    </source>
</evidence>